<gene>
    <name evidence="1" type="ORF">HPP92_000659</name>
</gene>
<proteinExistence type="predicted"/>
<dbReference type="AlphaFoldDB" id="A0A835VIY8"/>
<evidence type="ECO:0000313" key="1">
    <source>
        <dbReference type="EMBL" id="KAG0500587.1"/>
    </source>
</evidence>
<reference evidence="1 2" key="1">
    <citation type="journal article" date="2020" name="Nat. Food">
        <title>A phased Vanilla planifolia genome enables genetic improvement of flavour and production.</title>
        <authorList>
            <person name="Hasing T."/>
            <person name="Tang H."/>
            <person name="Brym M."/>
            <person name="Khazi F."/>
            <person name="Huang T."/>
            <person name="Chambers A.H."/>
        </authorList>
    </citation>
    <scope>NUCLEOTIDE SEQUENCE [LARGE SCALE GENOMIC DNA]</scope>
    <source>
        <tissue evidence="1">Leaf</tissue>
    </source>
</reference>
<protein>
    <submittedName>
        <fullName evidence="1">Uncharacterized protein</fullName>
    </submittedName>
</protein>
<name>A0A835VIY8_VANPL</name>
<dbReference type="EMBL" id="JADCNM010000001">
    <property type="protein sequence ID" value="KAG0500587.1"/>
    <property type="molecule type" value="Genomic_DNA"/>
</dbReference>
<comment type="caution">
    <text evidence="1">The sequence shown here is derived from an EMBL/GenBank/DDBJ whole genome shotgun (WGS) entry which is preliminary data.</text>
</comment>
<dbReference type="PANTHER" id="PTHR37769:SF1">
    <property type="entry name" value="OS08G0243900 PROTEIN"/>
    <property type="match status" value="1"/>
</dbReference>
<dbReference type="Proteomes" id="UP000639772">
    <property type="component" value="Chromosome 1"/>
</dbReference>
<sequence length="126" mass="13721">MSSVEEKVMAVKLSNLSEIWHLRGCYGGEGSVCCQREINKPEEALVGAFKKTPLSATTATDPNAALAGLEVTALPPAEDTKSTFIGVEGFEGEYGGIEFSNEEHPYLRHLKALRMPLVENLMHQSL</sequence>
<accession>A0A835VIY8</accession>
<organism evidence="1 2">
    <name type="scientific">Vanilla planifolia</name>
    <name type="common">Vanilla</name>
    <dbReference type="NCBI Taxonomy" id="51239"/>
    <lineage>
        <taxon>Eukaryota</taxon>
        <taxon>Viridiplantae</taxon>
        <taxon>Streptophyta</taxon>
        <taxon>Embryophyta</taxon>
        <taxon>Tracheophyta</taxon>
        <taxon>Spermatophyta</taxon>
        <taxon>Magnoliopsida</taxon>
        <taxon>Liliopsida</taxon>
        <taxon>Asparagales</taxon>
        <taxon>Orchidaceae</taxon>
        <taxon>Vanilloideae</taxon>
        <taxon>Vanilleae</taxon>
        <taxon>Vanilla</taxon>
    </lineage>
</organism>
<evidence type="ECO:0000313" key="2">
    <source>
        <dbReference type="Proteomes" id="UP000639772"/>
    </source>
</evidence>
<dbReference type="PANTHER" id="PTHR37769">
    <property type="entry name" value="OS08G0243900 PROTEIN"/>
    <property type="match status" value="1"/>
</dbReference>